<dbReference type="GO" id="GO:0003993">
    <property type="term" value="F:acid phosphatase activity"/>
    <property type="evidence" value="ECO:0007669"/>
    <property type="project" value="UniProtKB-EC"/>
</dbReference>
<dbReference type="EMBL" id="CP002691">
    <property type="protein sequence ID" value="AEE49764.1"/>
    <property type="molecule type" value="Genomic_DNA"/>
</dbReference>
<dbReference type="Gene3D" id="3.40.50.2300">
    <property type="match status" value="1"/>
</dbReference>
<protein>
    <submittedName>
        <fullName evidence="8">Protein tyrosine phosphatase</fullName>
        <ecNumber evidence="8">3.1.3.2</ecNumber>
    </submittedName>
</protein>
<keyword evidence="5" id="KW-0904">Protein phosphatase</keyword>
<dbReference type="PANTHER" id="PTHR11717:SF7">
    <property type="entry name" value="LOW MOLECULAR WEIGHT PHOSPHOTYROSINE PROTEIN PHOSPHATASE"/>
    <property type="match status" value="1"/>
</dbReference>
<dbReference type="STRING" id="760192.Halhy_1879"/>
<organism evidence="8 9">
    <name type="scientific">Haliscomenobacter hydrossis (strain ATCC 27775 / DSM 1100 / LMG 10767 / O)</name>
    <dbReference type="NCBI Taxonomy" id="760192"/>
    <lineage>
        <taxon>Bacteria</taxon>
        <taxon>Pseudomonadati</taxon>
        <taxon>Bacteroidota</taxon>
        <taxon>Saprospiria</taxon>
        <taxon>Saprospirales</taxon>
        <taxon>Haliscomenobacteraceae</taxon>
        <taxon>Haliscomenobacter</taxon>
    </lineage>
</organism>
<feature type="domain" description="Phosphotyrosine protein phosphatase I" evidence="7">
    <location>
        <begin position="1"/>
        <end position="150"/>
    </location>
</feature>
<comment type="subcellular location">
    <subcellularLocation>
        <location evidence="1">Cytoplasm</location>
    </subcellularLocation>
</comment>
<keyword evidence="9" id="KW-1185">Reference proteome</keyword>
<feature type="active site" description="Proton donor" evidence="6">
    <location>
        <position position="124"/>
    </location>
</feature>
<dbReference type="SMART" id="SM00226">
    <property type="entry name" value="LMWPc"/>
    <property type="match status" value="1"/>
</dbReference>
<dbReference type="CDD" id="cd16343">
    <property type="entry name" value="LMWPTP"/>
    <property type="match status" value="1"/>
</dbReference>
<sequence length="161" mass="18331">MRILMVCLGNICRSPLAEGILKDKVKKAGLEWEVDSAGIGDWHAGELPDQRSIAIARRFGIDITDQRARQIRKEDLLDFDLILAMDDSNLRQVHLLAKQLSQTKAQVDMIMNYSEPGKNRAVPDPYYGGIDGFEKVFYMLDEATDRILERHQQSEKRIANS</sequence>
<name>F4L584_HALH1</name>
<proteinExistence type="inferred from homology"/>
<evidence type="ECO:0000256" key="3">
    <source>
        <dbReference type="ARBA" id="ARBA00022490"/>
    </source>
</evidence>
<dbReference type="eggNOG" id="COG0394">
    <property type="taxonomic scope" value="Bacteria"/>
</dbReference>
<evidence type="ECO:0000256" key="2">
    <source>
        <dbReference type="ARBA" id="ARBA00011063"/>
    </source>
</evidence>
<evidence type="ECO:0000256" key="5">
    <source>
        <dbReference type="ARBA" id="ARBA00022912"/>
    </source>
</evidence>
<dbReference type="InterPro" id="IPR050438">
    <property type="entry name" value="LMW_PTPase"/>
</dbReference>
<dbReference type="Pfam" id="PF01451">
    <property type="entry name" value="LMWPc"/>
    <property type="match status" value="1"/>
</dbReference>
<dbReference type="KEGG" id="hhy:Halhy_1879"/>
<dbReference type="InterPro" id="IPR036196">
    <property type="entry name" value="Ptyr_pPase_sf"/>
</dbReference>
<reference evidence="8 9" key="1">
    <citation type="journal article" date="2011" name="Stand. Genomic Sci.">
        <title>Complete genome sequence of Haliscomenobacter hydrossis type strain (O).</title>
        <authorList>
            <consortium name="US DOE Joint Genome Institute (JGI-PGF)"/>
            <person name="Daligault H."/>
            <person name="Lapidus A."/>
            <person name="Zeytun A."/>
            <person name="Nolan M."/>
            <person name="Lucas S."/>
            <person name="Del Rio T.G."/>
            <person name="Tice H."/>
            <person name="Cheng J.F."/>
            <person name="Tapia R."/>
            <person name="Han C."/>
            <person name="Goodwin L."/>
            <person name="Pitluck S."/>
            <person name="Liolios K."/>
            <person name="Pagani I."/>
            <person name="Ivanova N."/>
            <person name="Huntemann M."/>
            <person name="Mavromatis K."/>
            <person name="Mikhailova N."/>
            <person name="Pati A."/>
            <person name="Chen A."/>
            <person name="Palaniappan K."/>
            <person name="Land M."/>
            <person name="Hauser L."/>
            <person name="Brambilla E.M."/>
            <person name="Rohde M."/>
            <person name="Verbarg S."/>
            <person name="Goker M."/>
            <person name="Bristow J."/>
            <person name="Eisen J.A."/>
            <person name="Markowitz V."/>
            <person name="Hugenholtz P."/>
            <person name="Kyrpides N.C."/>
            <person name="Klenk H.P."/>
            <person name="Woyke T."/>
        </authorList>
    </citation>
    <scope>NUCLEOTIDE SEQUENCE [LARGE SCALE GENOMIC DNA]</scope>
    <source>
        <strain evidence="9">ATCC 27775 / DSM 1100 / LMG 10767 / O</strain>
    </source>
</reference>
<evidence type="ECO:0000313" key="9">
    <source>
        <dbReference type="Proteomes" id="UP000008461"/>
    </source>
</evidence>
<dbReference type="GO" id="GO:0004725">
    <property type="term" value="F:protein tyrosine phosphatase activity"/>
    <property type="evidence" value="ECO:0007669"/>
    <property type="project" value="InterPro"/>
</dbReference>
<keyword evidence="3" id="KW-0963">Cytoplasm</keyword>
<feature type="active site" description="Nucleophile" evidence="6">
    <location>
        <position position="7"/>
    </location>
</feature>
<dbReference type="PRINTS" id="PR00719">
    <property type="entry name" value="LMWPTPASE"/>
</dbReference>
<dbReference type="FunFam" id="3.40.50.2300:FF:000105">
    <property type="entry name" value="Low molecular weight phosphotyrosine protein"/>
    <property type="match status" value="1"/>
</dbReference>
<dbReference type="InterPro" id="IPR023485">
    <property type="entry name" value="Ptyr_pPase"/>
</dbReference>
<reference key="2">
    <citation type="submission" date="2011-04" db="EMBL/GenBank/DDBJ databases">
        <title>Complete sequence of chromosome of Haliscomenobacter hydrossis DSM 1100.</title>
        <authorList>
            <consortium name="US DOE Joint Genome Institute (JGI-PGF)"/>
            <person name="Lucas S."/>
            <person name="Han J."/>
            <person name="Lapidus A."/>
            <person name="Bruce D."/>
            <person name="Goodwin L."/>
            <person name="Pitluck S."/>
            <person name="Peters L."/>
            <person name="Kyrpides N."/>
            <person name="Mavromatis K."/>
            <person name="Ivanova N."/>
            <person name="Ovchinnikova G."/>
            <person name="Pagani I."/>
            <person name="Daligault H."/>
            <person name="Detter J.C."/>
            <person name="Han C."/>
            <person name="Land M."/>
            <person name="Hauser L."/>
            <person name="Markowitz V."/>
            <person name="Cheng J.-F."/>
            <person name="Hugenholtz P."/>
            <person name="Woyke T."/>
            <person name="Wu D."/>
            <person name="Verbarg S."/>
            <person name="Frueling A."/>
            <person name="Brambilla E."/>
            <person name="Klenk H.-P."/>
            <person name="Eisen J.A."/>
        </authorList>
    </citation>
    <scope>NUCLEOTIDE SEQUENCE</scope>
    <source>
        <strain>DSM 1100</strain>
    </source>
</reference>
<dbReference type="SUPFAM" id="SSF52788">
    <property type="entry name" value="Phosphotyrosine protein phosphatases I"/>
    <property type="match status" value="1"/>
</dbReference>
<evidence type="ECO:0000259" key="7">
    <source>
        <dbReference type="SMART" id="SM00226"/>
    </source>
</evidence>
<accession>F4L584</accession>
<dbReference type="PANTHER" id="PTHR11717">
    <property type="entry name" value="LOW MOLECULAR WEIGHT PROTEIN TYROSINE PHOSPHATASE"/>
    <property type="match status" value="1"/>
</dbReference>
<dbReference type="InterPro" id="IPR017867">
    <property type="entry name" value="Tyr_phospatase_low_mol_wt"/>
</dbReference>
<dbReference type="EC" id="3.1.3.2" evidence="8"/>
<evidence type="ECO:0000313" key="8">
    <source>
        <dbReference type="EMBL" id="AEE49764.1"/>
    </source>
</evidence>
<dbReference type="HOGENOM" id="CLU_071415_2_2_10"/>
<gene>
    <name evidence="8" type="ordered locus">Halhy_1879</name>
</gene>
<keyword evidence="4 8" id="KW-0378">Hydrolase</keyword>
<dbReference type="GO" id="GO:0005737">
    <property type="term" value="C:cytoplasm"/>
    <property type="evidence" value="ECO:0007669"/>
    <property type="project" value="UniProtKB-SubCell"/>
</dbReference>
<evidence type="ECO:0000256" key="4">
    <source>
        <dbReference type="ARBA" id="ARBA00022801"/>
    </source>
</evidence>
<dbReference type="AlphaFoldDB" id="F4L584"/>
<evidence type="ECO:0000256" key="1">
    <source>
        <dbReference type="ARBA" id="ARBA00004496"/>
    </source>
</evidence>
<comment type="similarity">
    <text evidence="2">Belongs to the low molecular weight phosphotyrosine protein phosphatase family.</text>
</comment>
<feature type="active site" description="Nucleophile" evidence="6">
    <location>
        <position position="13"/>
    </location>
</feature>
<evidence type="ECO:0000256" key="6">
    <source>
        <dbReference type="PIRSR" id="PIRSR617867-1"/>
    </source>
</evidence>
<dbReference type="Proteomes" id="UP000008461">
    <property type="component" value="Chromosome"/>
</dbReference>
<dbReference type="RefSeq" id="WP_013764317.1">
    <property type="nucleotide sequence ID" value="NC_015510.1"/>
</dbReference>